<proteinExistence type="predicted"/>
<dbReference type="Pfam" id="PF20127">
    <property type="entry name" value="DUF6517"/>
    <property type="match status" value="1"/>
</dbReference>
<dbReference type="OrthoDB" id="205286at2157"/>
<dbReference type="Proteomes" id="UP000186914">
    <property type="component" value="Unassembled WGS sequence"/>
</dbReference>
<dbReference type="InterPro" id="IPR045396">
    <property type="entry name" value="DUF6517"/>
</dbReference>
<sequence>MARKLLAGALVAVLVLTSGCLGFILGDTLSYSANKATVGDNALSEASYDKANEKQLNTERSFEVAGESRDVEVTHWVTQYEKSVGISGVAEGTVATFTVLSSPRFELAGESVNPLARYNNRQLVQKFVSGYGNVKNIQETDTRNVTMLGSETEVSTFTGTAQSNGASVEVNIHVTKVEHGDDIVVAMAVHPKQLDESENVSRLIEGVEHEGE</sequence>
<dbReference type="PROSITE" id="PS51257">
    <property type="entry name" value="PROKAR_LIPOPROTEIN"/>
    <property type="match status" value="1"/>
</dbReference>
<reference evidence="2" key="1">
    <citation type="submission" date="2017-01" db="EMBL/GenBank/DDBJ databases">
        <authorList>
            <person name="Varghese N."/>
            <person name="Submissions S."/>
        </authorList>
    </citation>
    <scope>NUCLEOTIDE SEQUENCE [LARGE SCALE GENOMIC DNA]</scope>
    <source>
        <strain evidence="2">CGMCC 1.7737</strain>
    </source>
</reference>
<dbReference type="RefSeq" id="WP_076428533.1">
    <property type="nucleotide sequence ID" value="NZ_FTNO01000001.1"/>
</dbReference>
<protein>
    <submittedName>
        <fullName evidence="1">Uncharacterized protein</fullName>
    </submittedName>
</protein>
<organism evidence="1 2">
    <name type="scientific">Haladaptatus litoreus</name>
    <dbReference type="NCBI Taxonomy" id="553468"/>
    <lineage>
        <taxon>Archaea</taxon>
        <taxon>Methanobacteriati</taxon>
        <taxon>Methanobacteriota</taxon>
        <taxon>Stenosarchaea group</taxon>
        <taxon>Halobacteria</taxon>
        <taxon>Halobacteriales</taxon>
        <taxon>Haladaptataceae</taxon>
        <taxon>Haladaptatus</taxon>
    </lineage>
</organism>
<keyword evidence="2" id="KW-1185">Reference proteome</keyword>
<evidence type="ECO:0000313" key="2">
    <source>
        <dbReference type="Proteomes" id="UP000186914"/>
    </source>
</evidence>
<dbReference type="AlphaFoldDB" id="A0A1N6X7P6"/>
<dbReference type="EMBL" id="FTNO01000001">
    <property type="protein sequence ID" value="SIQ98374.1"/>
    <property type="molecule type" value="Genomic_DNA"/>
</dbReference>
<gene>
    <name evidence="1" type="ORF">SAMN05421858_1025</name>
</gene>
<name>A0A1N6X7P6_9EURY</name>
<evidence type="ECO:0000313" key="1">
    <source>
        <dbReference type="EMBL" id="SIQ98374.1"/>
    </source>
</evidence>
<accession>A0A1N6X7P6</accession>